<keyword evidence="7" id="KW-0067">ATP-binding</keyword>
<dbReference type="AlphaFoldDB" id="A0A1H6AYD9"/>
<dbReference type="FunFam" id="3.30.70.890:FF:000001">
    <property type="entry name" value="Galactokinase"/>
    <property type="match status" value="1"/>
</dbReference>
<dbReference type="GO" id="GO:0004335">
    <property type="term" value="F:galactokinase activity"/>
    <property type="evidence" value="ECO:0007669"/>
    <property type="project" value="UniProtKB-UniRule"/>
</dbReference>
<proteinExistence type="inferred from homology"/>
<evidence type="ECO:0000256" key="3">
    <source>
        <dbReference type="ARBA" id="ARBA00022679"/>
    </source>
</evidence>
<feature type="domain" description="GHMP kinase C-terminal" evidence="14">
    <location>
        <begin position="285"/>
        <end position="366"/>
    </location>
</feature>
<sequence length="396" mass="42226">MSEPSAATQNALQTNARSKAGSWSAPGRVNLLGEHTDYTGGFVLPMAINFATTATITPADDDQYHFDSASFPERRTQSRDDRSPKQGGWADYPTGVLRQMQALGLDIAPFILHIDGNVPLGAGLSSSASIEVATAVALLGFSGHKLPLEEIAVLCRRAENQYVGAPSGIMDQFVSTAAKAGHALLLNTRTLAYEHLPIATGTLATTRVVVTNSMVKHSIASGEYSVRYRQVMDGQQALREQFPEVEDLGGATLEQLAACEDKMSTESYKRCRHIISENGRVREARVAMTAGDAAAFGKLMVSSHASQRDDFECSVAETDFLADTALTLEGCYGARLTGGGFGGCTVSLVEAKNVPAFVTALQAAYRERFGIEAPCYVCEAVDGAVARHPEVVEVAL</sequence>
<keyword evidence="17" id="KW-1185">Reference proteome</keyword>
<dbReference type="EMBL" id="FNVA01000006">
    <property type="protein sequence ID" value="SEG53608.1"/>
    <property type="molecule type" value="Genomic_DNA"/>
</dbReference>
<dbReference type="PRINTS" id="PR00473">
    <property type="entry name" value="GALCTOKINASE"/>
</dbReference>
<evidence type="ECO:0000256" key="7">
    <source>
        <dbReference type="ARBA" id="ARBA00022840"/>
    </source>
</evidence>
<dbReference type="InterPro" id="IPR019539">
    <property type="entry name" value="GalKase_N"/>
</dbReference>
<keyword evidence="10" id="KW-0119">Carbohydrate metabolism</keyword>
<keyword evidence="9" id="KW-0299">Galactose metabolism</keyword>
<keyword evidence="5" id="KW-0547">Nucleotide-binding</keyword>
<keyword evidence="6 16" id="KW-0418">Kinase</keyword>
<keyword evidence="2" id="KW-0963">Cytoplasm</keyword>
<dbReference type="GO" id="GO:0006012">
    <property type="term" value="P:galactose metabolic process"/>
    <property type="evidence" value="ECO:0007669"/>
    <property type="project" value="UniProtKB-UniRule"/>
</dbReference>
<evidence type="ECO:0000256" key="6">
    <source>
        <dbReference type="ARBA" id="ARBA00022777"/>
    </source>
</evidence>
<evidence type="ECO:0000313" key="17">
    <source>
        <dbReference type="Proteomes" id="UP000236728"/>
    </source>
</evidence>
<feature type="compositionally biased region" description="Polar residues" evidence="12">
    <location>
        <begin position="1"/>
        <end position="17"/>
    </location>
</feature>
<feature type="domain" description="GHMP kinase N-terminal" evidence="13">
    <location>
        <begin position="92"/>
        <end position="176"/>
    </location>
</feature>
<dbReference type="SUPFAM" id="SSF54211">
    <property type="entry name" value="Ribosomal protein S5 domain 2-like"/>
    <property type="match status" value="1"/>
</dbReference>
<dbReference type="PANTHER" id="PTHR10457">
    <property type="entry name" value="MEVALONATE KINASE/GALACTOKINASE"/>
    <property type="match status" value="1"/>
</dbReference>
<organism evidence="16 17">
    <name type="scientific">Bryocella elongata</name>
    <dbReference type="NCBI Taxonomy" id="863522"/>
    <lineage>
        <taxon>Bacteria</taxon>
        <taxon>Pseudomonadati</taxon>
        <taxon>Acidobacteriota</taxon>
        <taxon>Terriglobia</taxon>
        <taxon>Terriglobales</taxon>
        <taxon>Acidobacteriaceae</taxon>
        <taxon>Bryocella</taxon>
    </lineage>
</organism>
<dbReference type="InterPro" id="IPR006206">
    <property type="entry name" value="Mevalonate/galactokinase"/>
</dbReference>
<evidence type="ECO:0000313" key="16">
    <source>
        <dbReference type="EMBL" id="SEG53608.1"/>
    </source>
</evidence>
<evidence type="ECO:0000259" key="13">
    <source>
        <dbReference type="Pfam" id="PF00288"/>
    </source>
</evidence>
<keyword evidence="8" id="KW-0460">Magnesium</keyword>
<name>A0A1H6AYD9_9BACT</name>
<dbReference type="InterPro" id="IPR006203">
    <property type="entry name" value="GHMP_knse_ATP-bd_CS"/>
</dbReference>
<dbReference type="InterPro" id="IPR014721">
    <property type="entry name" value="Ribsml_uS5_D2-typ_fold_subgr"/>
</dbReference>
<evidence type="ECO:0000256" key="9">
    <source>
        <dbReference type="ARBA" id="ARBA00023144"/>
    </source>
</evidence>
<dbReference type="Proteomes" id="UP000236728">
    <property type="component" value="Unassembled WGS sequence"/>
</dbReference>
<dbReference type="PROSITE" id="PS00627">
    <property type="entry name" value="GHMP_KINASES_ATP"/>
    <property type="match status" value="1"/>
</dbReference>
<evidence type="ECO:0000256" key="11">
    <source>
        <dbReference type="NCBIfam" id="TIGR00131"/>
    </source>
</evidence>
<dbReference type="Pfam" id="PF00288">
    <property type="entry name" value="GHMP_kinases_N"/>
    <property type="match status" value="1"/>
</dbReference>
<evidence type="ECO:0000256" key="10">
    <source>
        <dbReference type="ARBA" id="ARBA00023277"/>
    </source>
</evidence>
<dbReference type="EC" id="2.7.1.6" evidence="11"/>
<evidence type="ECO:0000259" key="15">
    <source>
        <dbReference type="Pfam" id="PF10509"/>
    </source>
</evidence>
<dbReference type="RefSeq" id="WP_235011663.1">
    <property type="nucleotide sequence ID" value="NZ_FNVA01000006.1"/>
</dbReference>
<keyword evidence="3" id="KW-0808">Transferase</keyword>
<dbReference type="InterPro" id="IPR000705">
    <property type="entry name" value="Galactokinase"/>
</dbReference>
<comment type="similarity">
    <text evidence="1">Belongs to the GHMP kinase family. GalK subfamily.</text>
</comment>
<dbReference type="GO" id="GO:0005829">
    <property type="term" value="C:cytosol"/>
    <property type="evidence" value="ECO:0007669"/>
    <property type="project" value="TreeGrafter"/>
</dbReference>
<evidence type="ECO:0000256" key="12">
    <source>
        <dbReference type="SAM" id="MobiDB-lite"/>
    </source>
</evidence>
<feature type="region of interest" description="Disordered" evidence="12">
    <location>
        <begin position="1"/>
        <end position="25"/>
    </location>
</feature>
<dbReference type="GO" id="GO:0046872">
    <property type="term" value="F:metal ion binding"/>
    <property type="evidence" value="ECO:0007669"/>
    <property type="project" value="UniProtKB-KW"/>
</dbReference>
<feature type="region of interest" description="Disordered" evidence="12">
    <location>
        <begin position="63"/>
        <end position="91"/>
    </location>
</feature>
<evidence type="ECO:0000259" key="14">
    <source>
        <dbReference type="Pfam" id="PF08544"/>
    </source>
</evidence>
<feature type="domain" description="Galactokinase N-terminal" evidence="15">
    <location>
        <begin position="20"/>
        <end position="58"/>
    </location>
</feature>
<protein>
    <recommendedName>
        <fullName evidence="11">Galactokinase</fullName>
        <ecNumber evidence="11">2.7.1.6</ecNumber>
    </recommendedName>
</protein>
<dbReference type="PANTHER" id="PTHR10457:SF7">
    <property type="entry name" value="GALACTOKINASE-RELATED"/>
    <property type="match status" value="1"/>
</dbReference>
<evidence type="ECO:0000256" key="5">
    <source>
        <dbReference type="ARBA" id="ARBA00022741"/>
    </source>
</evidence>
<dbReference type="NCBIfam" id="TIGR00131">
    <property type="entry name" value="gal_kin"/>
    <property type="match status" value="1"/>
</dbReference>
<gene>
    <name evidence="16" type="ORF">SAMN05421819_3367</name>
</gene>
<dbReference type="InterPro" id="IPR006204">
    <property type="entry name" value="GHMP_kinase_N_dom"/>
</dbReference>
<feature type="compositionally biased region" description="Basic and acidic residues" evidence="12">
    <location>
        <begin position="72"/>
        <end position="84"/>
    </location>
</feature>
<evidence type="ECO:0000256" key="1">
    <source>
        <dbReference type="ARBA" id="ARBA00006566"/>
    </source>
</evidence>
<reference evidence="16 17" key="1">
    <citation type="submission" date="2016-10" db="EMBL/GenBank/DDBJ databases">
        <authorList>
            <person name="de Groot N.N."/>
        </authorList>
    </citation>
    <scope>NUCLEOTIDE SEQUENCE [LARGE SCALE GENOMIC DNA]</scope>
    <source>
        <strain evidence="16 17">DSM 22489</strain>
    </source>
</reference>
<dbReference type="Gene3D" id="3.30.230.10">
    <property type="match status" value="1"/>
</dbReference>
<evidence type="ECO:0000256" key="4">
    <source>
        <dbReference type="ARBA" id="ARBA00022723"/>
    </source>
</evidence>
<dbReference type="GO" id="GO:0005524">
    <property type="term" value="F:ATP binding"/>
    <property type="evidence" value="ECO:0007669"/>
    <property type="project" value="UniProtKB-UniRule"/>
</dbReference>
<dbReference type="PIRSF" id="PIRSF000530">
    <property type="entry name" value="Galactokinase"/>
    <property type="match status" value="1"/>
</dbReference>
<dbReference type="FunFam" id="3.30.230.10:FF:000017">
    <property type="entry name" value="Galactokinase"/>
    <property type="match status" value="1"/>
</dbReference>
<dbReference type="Pfam" id="PF08544">
    <property type="entry name" value="GHMP_kinases_C"/>
    <property type="match status" value="1"/>
</dbReference>
<dbReference type="InterPro" id="IPR036554">
    <property type="entry name" value="GHMP_kinase_C_sf"/>
</dbReference>
<dbReference type="SUPFAM" id="SSF55060">
    <property type="entry name" value="GHMP Kinase, C-terminal domain"/>
    <property type="match status" value="1"/>
</dbReference>
<dbReference type="Pfam" id="PF10509">
    <property type="entry name" value="GalKase_gal_bdg"/>
    <property type="match status" value="1"/>
</dbReference>
<evidence type="ECO:0000256" key="8">
    <source>
        <dbReference type="ARBA" id="ARBA00022842"/>
    </source>
</evidence>
<dbReference type="InterPro" id="IPR020568">
    <property type="entry name" value="Ribosomal_Su5_D2-typ_SF"/>
</dbReference>
<accession>A0A1H6AYD9</accession>
<evidence type="ECO:0000256" key="2">
    <source>
        <dbReference type="ARBA" id="ARBA00022490"/>
    </source>
</evidence>
<dbReference type="InterPro" id="IPR013750">
    <property type="entry name" value="GHMP_kinase_C_dom"/>
</dbReference>
<dbReference type="PRINTS" id="PR00959">
    <property type="entry name" value="MEVGALKINASE"/>
</dbReference>
<keyword evidence="4" id="KW-0479">Metal-binding</keyword>
<dbReference type="Gene3D" id="3.30.70.890">
    <property type="entry name" value="GHMP kinase, C-terminal domain"/>
    <property type="match status" value="1"/>
</dbReference>